<dbReference type="Gene3D" id="1.10.10.10">
    <property type="entry name" value="Winged helix-like DNA-binding domain superfamily/Winged helix DNA-binding domain"/>
    <property type="match status" value="1"/>
</dbReference>
<proteinExistence type="predicted"/>
<comment type="caution">
    <text evidence="2">The sequence shown here is derived from an EMBL/GenBank/DDBJ whole genome shotgun (WGS) entry which is preliminary data.</text>
</comment>
<reference evidence="2" key="1">
    <citation type="submission" date="2021-01" db="EMBL/GenBank/DDBJ databases">
        <title>Whole genome shotgun sequence of Virgisporangium aurantiacum NBRC 16421.</title>
        <authorList>
            <person name="Komaki H."/>
            <person name="Tamura T."/>
        </authorList>
    </citation>
    <scope>NUCLEOTIDE SEQUENCE</scope>
    <source>
        <strain evidence="2">NBRC 16421</strain>
    </source>
</reference>
<organism evidence="2 3">
    <name type="scientific">Virgisporangium aurantiacum</name>
    <dbReference type="NCBI Taxonomy" id="175570"/>
    <lineage>
        <taxon>Bacteria</taxon>
        <taxon>Bacillati</taxon>
        <taxon>Actinomycetota</taxon>
        <taxon>Actinomycetes</taxon>
        <taxon>Micromonosporales</taxon>
        <taxon>Micromonosporaceae</taxon>
        <taxon>Virgisporangium</taxon>
    </lineage>
</organism>
<dbReference type="SUPFAM" id="SSF46785">
    <property type="entry name" value="Winged helix' DNA-binding domain"/>
    <property type="match status" value="1"/>
</dbReference>
<dbReference type="EMBL" id="BOPG01000012">
    <property type="protein sequence ID" value="GIJ54421.1"/>
    <property type="molecule type" value="Genomic_DNA"/>
</dbReference>
<name>A0A8J3YZ57_9ACTN</name>
<accession>A0A8J3YZ57</accession>
<sequence length="122" mass="12151">MTQPGSMDPFSTFLNVDRDSSAESAEPPAGTPAGTPAATSAEPGVTRADVLRALLARQPGGGPVPLRDLSRDLGVRTTQVAVLVAGLDEEDLVTIGAAADDDLVQLTAAGVAAAGAVTDEVA</sequence>
<dbReference type="RefSeq" id="WP_203989441.1">
    <property type="nucleotide sequence ID" value="NZ_BOPG01000012.1"/>
</dbReference>
<dbReference type="InterPro" id="IPR036390">
    <property type="entry name" value="WH_DNA-bd_sf"/>
</dbReference>
<evidence type="ECO:0000313" key="3">
    <source>
        <dbReference type="Proteomes" id="UP000612585"/>
    </source>
</evidence>
<protein>
    <submittedName>
        <fullName evidence="2">Uncharacterized protein</fullName>
    </submittedName>
</protein>
<keyword evidence="3" id="KW-1185">Reference proteome</keyword>
<evidence type="ECO:0000313" key="2">
    <source>
        <dbReference type="EMBL" id="GIJ54421.1"/>
    </source>
</evidence>
<evidence type="ECO:0000256" key="1">
    <source>
        <dbReference type="SAM" id="MobiDB-lite"/>
    </source>
</evidence>
<feature type="compositionally biased region" description="Low complexity" evidence="1">
    <location>
        <begin position="22"/>
        <end position="44"/>
    </location>
</feature>
<dbReference type="InterPro" id="IPR036388">
    <property type="entry name" value="WH-like_DNA-bd_sf"/>
</dbReference>
<dbReference type="AlphaFoldDB" id="A0A8J3YZ57"/>
<dbReference type="Proteomes" id="UP000612585">
    <property type="component" value="Unassembled WGS sequence"/>
</dbReference>
<feature type="region of interest" description="Disordered" evidence="1">
    <location>
        <begin position="1"/>
        <end position="45"/>
    </location>
</feature>
<gene>
    <name evidence="2" type="ORF">Vau01_019370</name>
</gene>